<proteinExistence type="predicted"/>
<dbReference type="PANTHER" id="PTHR24104">
    <property type="entry name" value="E3 UBIQUITIN-PROTEIN LIGASE NHLRC1-RELATED"/>
    <property type="match status" value="1"/>
</dbReference>
<evidence type="ECO:0000256" key="2">
    <source>
        <dbReference type="PROSITE-ProRule" id="PRU00504"/>
    </source>
</evidence>
<keyword evidence="1" id="KW-0677">Repeat</keyword>
<dbReference type="PANTHER" id="PTHR24104:SF25">
    <property type="entry name" value="PROTEIN LIN-41"/>
    <property type="match status" value="1"/>
</dbReference>
<dbReference type="GO" id="GO:0008270">
    <property type="term" value="F:zinc ion binding"/>
    <property type="evidence" value="ECO:0007669"/>
    <property type="project" value="UniProtKB-KW"/>
</dbReference>
<evidence type="ECO:0000313" key="4">
    <source>
        <dbReference type="EMBL" id="CAF3994257.1"/>
    </source>
</evidence>
<dbReference type="EMBL" id="CAJOAZ010003234">
    <property type="protein sequence ID" value="CAF3994257.1"/>
    <property type="molecule type" value="Genomic_DNA"/>
</dbReference>
<comment type="caution">
    <text evidence="4">The sequence shown here is derived from an EMBL/GenBank/DDBJ whole genome shotgun (WGS) entry which is preliminary data.</text>
</comment>
<organism evidence="4 5">
    <name type="scientific">Adineta steineri</name>
    <dbReference type="NCBI Taxonomy" id="433720"/>
    <lineage>
        <taxon>Eukaryota</taxon>
        <taxon>Metazoa</taxon>
        <taxon>Spiralia</taxon>
        <taxon>Gnathifera</taxon>
        <taxon>Rotifera</taxon>
        <taxon>Eurotatoria</taxon>
        <taxon>Bdelloidea</taxon>
        <taxon>Adinetida</taxon>
        <taxon>Adinetidae</taxon>
        <taxon>Adineta</taxon>
    </lineage>
</organism>
<sequence length="371" mass="42160">MEDKKLLIGKNEEDVEMAAERATVLDASPEYKSESKNKTNIKQSTRPQTGSLITIISITIWVIFIKKTETTINKSKFNKWKQNAITVAGGKGEGQQLNQLNRPFGIFIDKNKNIFIADCENHRIIEWKYNAKQGQVIAGGNGKGNRTDQLNCPTDVIVDEKNHSIIISDMSNRRVIQWLNQTQQILIHNINCYGLAMDKYGYLYVSDTEKNEVRRWKMGEYNEGTVVAGGNSQGNKRNQLDRPAYTFVDIDQSVYVSDWGNDRVMKWRKDTKEGRVVAGGNCRGGNLNQLFFPEGVIVDDLGQIYVVDSWNNRIMRWCEGKRKGEIVVGGKVSGNQSNQLRWPTGLSSDDEGNLYVVDPRNNRIQKFEIVL</sequence>
<gene>
    <name evidence="3" type="ORF">JYZ213_LOCUS7413</name>
    <name evidence="4" type="ORF">OXD698_LOCUS29134</name>
</gene>
<feature type="repeat" description="NHL" evidence="2">
    <location>
        <begin position="283"/>
        <end position="314"/>
    </location>
</feature>
<dbReference type="PROSITE" id="PS51125">
    <property type="entry name" value="NHL"/>
    <property type="match status" value="1"/>
</dbReference>
<dbReference type="Gene3D" id="2.40.10.500">
    <property type="match status" value="1"/>
</dbReference>
<evidence type="ECO:0000256" key="1">
    <source>
        <dbReference type="ARBA" id="ARBA00022737"/>
    </source>
</evidence>
<dbReference type="Proteomes" id="UP000663844">
    <property type="component" value="Unassembled WGS sequence"/>
</dbReference>
<dbReference type="Gene3D" id="2.120.10.30">
    <property type="entry name" value="TolB, C-terminal domain"/>
    <property type="match status" value="2"/>
</dbReference>
<dbReference type="InterPro" id="IPR011042">
    <property type="entry name" value="6-blade_b-propeller_TolB-like"/>
</dbReference>
<dbReference type="EMBL" id="CAJNOG010000048">
    <property type="protein sequence ID" value="CAF0841964.1"/>
    <property type="molecule type" value="Genomic_DNA"/>
</dbReference>
<reference evidence="4" key="1">
    <citation type="submission" date="2021-02" db="EMBL/GenBank/DDBJ databases">
        <authorList>
            <person name="Nowell W R."/>
        </authorList>
    </citation>
    <scope>NUCLEOTIDE SEQUENCE</scope>
</reference>
<evidence type="ECO:0000313" key="3">
    <source>
        <dbReference type="EMBL" id="CAF0841964.1"/>
    </source>
</evidence>
<dbReference type="InterPro" id="IPR050952">
    <property type="entry name" value="TRIM-NHL_E3_ligases"/>
</dbReference>
<protein>
    <submittedName>
        <fullName evidence="4">Uncharacterized protein</fullName>
    </submittedName>
</protein>
<dbReference type="InterPro" id="IPR001258">
    <property type="entry name" value="NHL_repeat"/>
</dbReference>
<dbReference type="SUPFAM" id="SSF101898">
    <property type="entry name" value="NHL repeat"/>
    <property type="match status" value="1"/>
</dbReference>
<evidence type="ECO:0000313" key="5">
    <source>
        <dbReference type="Proteomes" id="UP000663844"/>
    </source>
</evidence>
<dbReference type="AlphaFoldDB" id="A0A819NG11"/>
<accession>A0A819NG11</accession>
<dbReference type="CDD" id="cd05819">
    <property type="entry name" value="NHL"/>
    <property type="match status" value="1"/>
</dbReference>
<name>A0A819NG11_9BILA</name>
<dbReference type="Proteomes" id="UP000663845">
    <property type="component" value="Unassembled WGS sequence"/>
</dbReference>
<dbReference type="Pfam" id="PF01436">
    <property type="entry name" value="NHL"/>
    <property type="match status" value="2"/>
</dbReference>